<sequence length="298" mass="31377">MNELSRIHLNGLRAVEAVAREGSLAGAAALLGVTPGAVSQHVRRAEAQLGCTLFDRGAGHLVPTPLGAEVADELGRGFGLLAAAVRRARQAGQGTLTVSVAPIFASKWLVWRVQDFAAAHPELSLRIDAAVEMVDLDRSDTDLAIRVGRGPWRGVRAERLARQYVFPVCSPALAERPLAEIPMLVDRNGPDWWAAWRQASGNAEPAGPPGPVYSDGALCLDAAIAGQGVFLAWPTLAGDAIARGQLVIARPGVLDTGASYWMVTRAGEPRLPPKCAAFAAWLRAALAESHAALGLETS</sequence>
<keyword evidence="7" id="KW-1185">Reference proteome</keyword>
<dbReference type="PANTHER" id="PTHR30537">
    <property type="entry name" value="HTH-TYPE TRANSCRIPTIONAL REGULATOR"/>
    <property type="match status" value="1"/>
</dbReference>
<keyword evidence="2" id="KW-0805">Transcription regulation</keyword>
<dbReference type="InterPro" id="IPR058163">
    <property type="entry name" value="LysR-type_TF_proteobact-type"/>
</dbReference>
<organism evidence="6 7">
    <name type="scientific">Pontivivens ytuae</name>
    <dbReference type="NCBI Taxonomy" id="2789856"/>
    <lineage>
        <taxon>Bacteria</taxon>
        <taxon>Pseudomonadati</taxon>
        <taxon>Pseudomonadota</taxon>
        <taxon>Alphaproteobacteria</taxon>
        <taxon>Rhodobacterales</taxon>
        <taxon>Paracoccaceae</taxon>
        <taxon>Pontivivens</taxon>
    </lineage>
</organism>
<dbReference type="GO" id="GO:0043565">
    <property type="term" value="F:sequence-specific DNA binding"/>
    <property type="evidence" value="ECO:0007669"/>
    <property type="project" value="TreeGrafter"/>
</dbReference>
<dbReference type="Gene3D" id="1.10.10.10">
    <property type="entry name" value="Winged helix-like DNA-binding domain superfamily/Winged helix DNA-binding domain"/>
    <property type="match status" value="1"/>
</dbReference>
<evidence type="ECO:0000313" key="7">
    <source>
        <dbReference type="Proteomes" id="UP000594800"/>
    </source>
</evidence>
<gene>
    <name evidence="6" type="ORF">I0K15_00845</name>
</gene>
<feature type="domain" description="HTH lysR-type" evidence="5">
    <location>
        <begin position="7"/>
        <end position="64"/>
    </location>
</feature>
<reference evidence="6 7" key="1">
    <citation type="submission" date="2020-11" db="EMBL/GenBank/DDBJ databases">
        <title>Description of Pontivivens ytuae sp. nov. isolated from deep sea sediment of Mariana Trench.</title>
        <authorList>
            <person name="Wang Z."/>
            <person name="Sun Q.-L."/>
            <person name="Xu X.-D."/>
            <person name="Tang Y.-Z."/>
            <person name="Zhang J."/>
        </authorList>
    </citation>
    <scope>NUCLEOTIDE SEQUENCE [LARGE SCALE GENOMIC DNA]</scope>
    <source>
        <strain evidence="6 7">MT2928</strain>
    </source>
</reference>
<dbReference type="InterPro" id="IPR036390">
    <property type="entry name" value="WH_DNA-bd_sf"/>
</dbReference>
<dbReference type="RefSeq" id="WP_196103570.1">
    <property type="nucleotide sequence ID" value="NZ_CP064942.1"/>
</dbReference>
<dbReference type="Pfam" id="PF00126">
    <property type="entry name" value="HTH_1"/>
    <property type="match status" value="1"/>
</dbReference>
<dbReference type="Proteomes" id="UP000594800">
    <property type="component" value="Chromosome"/>
</dbReference>
<dbReference type="AlphaFoldDB" id="A0A7S9LS89"/>
<accession>A0A7S9LS89</accession>
<keyword evidence="4" id="KW-0804">Transcription</keyword>
<dbReference type="EMBL" id="CP064942">
    <property type="protein sequence ID" value="QPH54361.1"/>
    <property type="molecule type" value="Genomic_DNA"/>
</dbReference>
<dbReference type="PROSITE" id="PS50931">
    <property type="entry name" value="HTH_LYSR"/>
    <property type="match status" value="1"/>
</dbReference>
<dbReference type="Pfam" id="PF03466">
    <property type="entry name" value="LysR_substrate"/>
    <property type="match status" value="1"/>
</dbReference>
<keyword evidence="3" id="KW-0238">DNA-binding</keyword>
<proteinExistence type="inferred from homology"/>
<name>A0A7S9LS89_9RHOB</name>
<evidence type="ECO:0000259" key="5">
    <source>
        <dbReference type="PROSITE" id="PS50931"/>
    </source>
</evidence>
<dbReference type="Gene3D" id="3.40.190.10">
    <property type="entry name" value="Periplasmic binding protein-like II"/>
    <property type="match status" value="2"/>
</dbReference>
<dbReference type="CDD" id="cd08432">
    <property type="entry name" value="PBP2_GcdR_TrpI_HvrB_AmpR_like"/>
    <property type="match status" value="1"/>
</dbReference>
<evidence type="ECO:0000256" key="2">
    <source>
        <dbReference type="ARBA" id="ARBA00023015"/>
    </source>
</evidence>
<dbReference type="GO" id="GO:0006351">
    <property type="term" value="P:DNA-templated transcription"/>
    <property type="evidence" value="ECO:0007669"/>
    <property type="project" value="TreeGrafter"/>
</dbReference>
<evidence type="ECO:0000256" key="1">
    <source>
        <dbReference type="ARBA" id="ARBA00009437"/>
    </source>
</evidence>
<dbReference type="InterPro" id="IPR005119">
    <property type="entry name" value="LysR_subst-bd"/>
</dbReference>
<protein>
    <submittedName>
        <fullName evidence="6">LysR family transcriptional regulator</fullName>
    </submittedName>
</protein>
<dbReference type="KEGG" id="poz:I0K15_00845"/>
<evidence type="ECO:0000256" key="3">
    <source>
        <dbReference type="ARBA" id="ARBA00023125"/>
    </source>
</evidence>
<dbReference type="SUPFAM" id="SSF53850">
    <property type="entry name" value="Periplasmic binding protein-like II"/>
    <property type="match status" value="1"/>
</dbReference>
<dbReference type="InterPro" id="IPR036388">
    <property type="entry name" value="WH-like_DNA-bd_sf"/>
</dbReference>
<comment type="similarity">
    <text evidence="1">Belongs to the LysR transcriptional regulatory family.</text>
</comment>
<dbReference type="GO" id="GO:0003700">
    <property type="term" value="F:DNA-binding transcription factor activity"/>
    <property type="evidence" value="ECO:0007669"/>
    <property type="project" value="InterPro"/>
</dbReference>
<dbReference type="PANTHER" id="PTHR30537:SF26">
    <property type="entry name" value="GLYCINE CLEAVAGE SYSTEM TRANSCRIPTIONAL ACTIVATOR"/>
    <property type="match status" value="1"/>
</dbReference>
<dbReference type="InterPro" id="IPR000847">
    <property type="entry name" value="LysR_HTH_N"/>
</dbReference>
<evidence type="ECO:0000313" key="6">
    <source>
        <dbReference type="EMBL" id="QPH54361.1"/>
    </source>
</evidence>
<evidence type="ECO:0000256" key="4">
    <source>
        <dbReference type="ARBA" id="ARBA00023163"/>
    </source>
</evidence>
<dbReference type="SUPFAM" id="SSF46785">
    <property type="entry name" value="Winged helix' DNA-binding domain"/>
    <property type="match status" value="1"/>
</dbReference>